<keyword evidence="3" id="KW-1185">Reference proteome</keyword>
<name>A0A6A6ULP7_9PEZI</name>
<proteinExistence type="predicted"/>
<dbReference type="OrthoDB" id="6222486at2759"/>
<accession>A0A6A6ULP7</accession>
<evidence type="ECO:0000313" key="3">
    <source>
        <dbReference type="Proteomes" id="UP000799302"/>
    </source>
</evidence>
<dbReference type="Proteomes" id="UP000799302">
    <property type="component" value="Unassembled WGS sequence"/>
</dbReference>
<feature type="region of interest" description="Disordered" evidence="1">
    <location>
        <begin position="28"/>
        <end position="47"/>
    </location>
</feature>
<organism evidence="2 3">
    <name type="scientific">Microthyrium microscopicum</name>
    <dbReference type="NCBI Taxonomy" id="703497"/>
    <lineage>
        <taxon>Eukaryota</taxon>
        <taxon>Fungi</taxon>
        <taxon>Dikarya</taxon>
        <taxon>Ascomycota</taxon>
        <taxon>Pezizomycotina</taxon>
        <taxon>Dothideomycetes</taxon>
        <taxon>Dothideomycetes incertae sedis</taxon>
        <taxon>Microthyriales</taxon>
        <taxon>Microthyriaceae</taxon>
        <taxon>Microthyrium</taxon>
    </lineage>
</organism>
<reference evidence="2" key="1">
    <citation type="journal article" date="2020" name="Stud. Mycol.">
        <title>101 Dothideomycetes genomes: a test case for predicting lifestyles and emergence of pathogens.</title>
        <authorList>
            <person name="Haridas S."/>
            <person name="Albert R."/>
            <person name="Binder M."/>
            <person name="Bloem J."/>
            <person name="Labutti K."/>
            <person name="Salamov A."/>
            <person name="Andreopoulos B."/>
            <person name="Baker S."/>
            <person name="Barry K."/>
            <person name="Bills G."/>
            <person name="Bluhm B."/>
            <person name="Cannon C."/>
            <person name="Castanera R."/>
            <person name="Culley D."/>
            <person name="Daum C."/>
            <person name="Ezra D."/>
            <person name="Gonzalez J."/>
            <person name="Henrissat B."/>
            <person name="Kuo A."/>
            <person name="Liang C."/>
            <person name="Lipzen A."/>
            <person name="Lutzoni F."/>
            <person name="Magnuson J."/>
            <person name="Mondo S."/>
            <person name="Nolan M."/>
            <person name="Ohm R."/>
            <person name="Pangilinan J."/>
            <person name="Park H.-J."/>
            <person name="Ramirez L."/>
            <person name="Alfaro M."/>
            <person name="Sun H."/>
            <person name="Tritt A."/>
            <person name="Yoshinaga Y."/>
            <person name="Zwiers L.-H."/>
            <person name="Turgeon B."/>
            <person name="Goodwin S."/>
            <person name="Spatafora J."/>
            <person name="Crous P."/>
            <person name="Grigoriev I."/>
        </authorList>
    </citation>
    <scope>NUCLEOTIDE SEQUENCE</scope>
    <source>
        <strain evidence="2">CBS 115976</strain>
    </source>
</reference>
<feature type="region of interest" description="Disordered" evidence="1">
    <location>
        <begin position="76"/>
        <end position="97"/>
    </location>
</feature>
<evidence type="ECO:0000256" key="1">
    <source>
        <dbReference type="SAM" id="MobiDB-lite"/>
    </source>
</evidence>
<feature type="compositionally biased region" description="Acidic residues" evidence="1">
    <location>
        <begin position="85"/>
        <end position="97"/>
    </location>
</feature>
<dbReference type="CDD" id="cd09271">
    <property type="entry name" value="RNase_H2-C"/>
    <property type="match status" value="1"/>
</dbReference>
<protein>
    <submittedName>
        <fullName evidence="2">Ribonuclease H1 small subunit</fullName>
    </submittedName>
</protein>
<dbReference type="InterPro" id="IPR013924">
    <property type="entry name" value="RNase_H2_suC"/>
</dbReference>
<dbReference type="Pfam" id="PF08615">
    <property type="entry name" value="RNase_H2_suC"/>
    <property type="match status" value="1"/>
</dbReference>
<dbReference type="EMBL" id="MU004232">
    <property type="protein sequence ID" value="KAF2672008.1"/>
    <property type="molecule type" value="Genomic_DNA"/>
</dbReference>
<sequence length="145" mass="16259">MLAIKAQSQTTGKVTANLLPCRINHDGEVDASDRHWQPTTETDGKDTVHYRGRKMFGKAVNLPESYEGKLLKITNEKVEERQDPMDVDEDGSEADDTEQTFAAVEVSQFDKMMVWSHGTVPESSEDPYVKGVEEWISMAEAIHST</sequence>
<dbReference type="PANTHER" id="PTHR47204">
    <property type="entry name" value="OS02G0168900 PROTEIN"/>
    <property type="match status" value="1"/>
</dbReference>
<dbReference type="AlphaFoldDB" id="A0A6A6ULP7"/>
<gene>
    <name evidence="2" type="ORF">BT63DRAFT_476828</name>
</gene>
<evidence type="ECO:0000313" key="2">
    <source>
        <dbReference type="EMBL" id="KAF2672008.1"/>
    </source>
</evidence>
<dbReference type="PANTHER" id="PTHR47204:SF1">
    <property type="entry name" value="RIBONUCLEASE H2 SUBUNIT C"/>
    <property type="match status" value="1"/>
</dbReference>
<dbReference type="GO" id="GO:0006401">
    <property type="term" value="P:RNA catabolic process"/>
    <property type="evidence" value="ECO:0007669"/>
    <property type="project" value="InterPro"/>
</dbReference>
<dbReference type="Gene3D" id="2.40.128.680">
    <property type="match status" value="1"/>
</dbReference>
<dbReference type="GO" id="GO:0032299">
    <property type="term" value="C:ribonuclease H2 complex"/>
    <property type="evidence" value="ECO:0007669"/>
    <property type="project" value="InterPro"/>
</dbReference>